<evidence type="ECO:0000256" key="3">
    <source>
        <dbReference type="ARBA" id="ARBA00022694"/>
    </source>
</evidence>
<feature type="region of interest" description="Disordered" evidence="8">
    <location>
        <begin position="56"/>
        <end position="149"/>
    </location>
</feature>
<keyword evidence="3 6" id="KW-0819">tRNA processing</keyword>
<evidence type="ECO:0000313" key="10">
    <source>
        <dbReference type="Proteomes" id="UP000738349"/>
    </source>
</evidence>
<dbReference type="Proteomes" id="UP000738349">
    <property type="component" value="Unassembled WGS sequence"/>
</dbReference>
<dbReference type="GO" id="GO:0106004">
    <property type="term" value="P:tRNA (guanine-N7)-methylation"/>
    <property type="evidence" value="ECO:0007669"/>
    <property type="project" value="UniProtKB-UniRule"/>
</dbReference>
<dbReference type="GO" id="GO:0005829">
    <property type="term" value="C:cytosol"/>
    <property type="evidence" value="ECO:0007669"/>
    <property type="project" value="TreeGrafter"/>
</dbReference>
<feature type="repeat" description="WD" evidence="7">
    <location>
        <begin position="340"/>
        <end position="382"/>
    </location>
</feature>
<comment type="pathway">
    <text evidence="6">tRNA modification; N(7)-methylguanine-tRNA biosynthesis.</text>
</comment>
<sequence length="548" mass="59937">MKIPYNVLHISGNVLFAARGGKLHSFDLNDGTHLSTWKHLDVDKVNAAVKTIAEEAEKKSPVASALGDAEGGDNDEPPAKRQRTEEPKQQDKEQDNTTVDHEGSQDNTTEGSEEKKAEGKSNQKGKKSKNKQQHQSRKDNQISRVPDRPVITHLTSTADGAHVLAITGHDKVIWVFEHDGKGQLTQLCQRTMPKRPSSVAIAPDSHIICADKFGDVYALPLIETTPSPSTPQPSTPAPIASKPAHKPAANTTTVHSKRNRQALVNQQRQMELTTRSKGDAETKTEGPNFDLTLLLGHVSMLTSLILGESDGRRYILTADRDEHIRVSRYIPQAYVIDGFCFGHKEFISAMTIPHSRAEVLISGGGDEELFLWDWKAAKLLSKTSILSLAQEIAPGLTKVAVSGLQTLVYPTKEGNLVYVVAICEGIQAIFSWQLTNDDTLNHPSVIQLPGKALDVAFKQASNDEPPSVIIAIDAGEQAQVKCLAIYSLIMTDEKLAVGTTSFVNDEQLEAEELDVPEKVVQGLLYATENLRKQPVEPGEEQGDDRGEE</sequence>
<dbReference type="InterPro" id="IPR001680">
    <property type="entry name" value="WD40_rpt"/>
</dbReference>
<dbReference type="InterPro" id="IPR028884">
    <property type="entry name" value="Trm82"/>
</dbReference>
<proteinExistence type="inferred from homology"/>
<evidence type="ECO:0000256" key="2">
    <source>
        <dbReference type="ARBA" id="ARBA00022574"/>
    </source>
</evidence>
<evidence type="ECO:0000256" key="7">
    <source>
        <dbReference type="PROSITE-ProRule" id="PRU00221"/>
    </source>
</evidence>
<dbReference type="PANTHER" id="PTHR16288:SF0">
    <property type="entry name" value="TRNA (GUANINE-N(7)-)-METHYLTRANSFERASE NON-CATALYTIC SUBUNIT WDR4"/>
    <property type="match status" value="1"/>
</dbReference>
<dbReference type="Gene3D" id="2.130.10.10">
    <property type="entry name" value="YVTN repeat-like/Quinoprotein amine dehydrogenase"/>
    <property type="match status" value="1"/>
</dbReference>
<dbReference type="OrthoDB" id="339900at2759"/>
<feature type="compositionally biased region" description="Basic and acidic residues" evidence="8">
    <location>
        <begin position="77"/>
        <end position="104"/>
    </location>
</feature>
<dbReference type="EMBL" id="JAGMUV010000002">
    <property type="protein sequence ID" value="KAH7170646.1"/>
    <property type="molecule type" value="Genomic_DNA"/>
</dbReference>
<keyword evidence="5 6" id="KW-0539">Nucleus</keyword>
<comment type="subcellular location">
    <subcellularLocation>
        <location evidence="1 6">Nucleus</location>
    </subcellularLocation>
</comment>
<dbReference type="AlphaFoldDB" id="A0A9P9JLL1"/>
<evidence type="ECO:0000256" key="6">
    <source>
        <dbReference type="HAMAP-Rule" id="MF_03056"/>
    </source>
</evidence>
<reference evidence="9" key="1">
    <citation type="journal article" date="2021" name="Nat. Commun.">
        <title>Genetic determinants of endophytism in the Arabidopsis root mycobiome.</title>
        <authorList>
            <person name="Mesny F."/>
            <person name="Miyauchi S."/>
            <person name="Thiergart T."/>
            <person name="Pickel B."/>
            <person name="Atanasova L."/>
            <person name="Karlsson M."/>
            <person name="Huettel B."/>
            <person name="Barry K.W."/>
            <person name="Haridas S."/>
            <person name="Chen C."/>
            <person name="Bauer D."/>
            <person name="Andreopoulos W."/>
            <person name="Pangilinan J."/>
            <person name="LaButti K."/>
            <person name="Riley R."/>
            <person name="Lipzen A."/>
            <person name="Clum A."/>
            <person name="Drula E."/>
            <person name="Henrissat B."/>
            <person name="Kohler A."/>
            <person name="Grigoriev I.V."/>
            <person name="Martin F.M."/>
            <person name="Hacquard S."/>
        </authorList>
    </citation>
    <scope>NUCLEOTIDE SEQUENCE</scope>
    <source>
        <strain evidence="9">MPI-CAGE-AT-0147</strain>
    </source>
</reference>
<comment type="caution">
    <text evidence="9">The sequence shown here is derived from an EMBL/GenBank/DDBJ whole genome shotgun (WGS) entry which is preliminary data.</text>
</comment>
<dbReference type="GO" id="GO:0005634">
    <property type="term" value="C:nucleus"/>
    <property type="evidence" value="ECO:0007669"/>
    <property type="project" value="UniProtKB-SubCell"/>
</dbReference>
<keyword evidence="4 6" id="KW-0677">Repeat</keyword>
<evidence type="ECO:0000256" key="4">
    <source>
        <dbReference type="ARBA" id="ARBA00022737"/>
    </source>
</evidence>
<keyword evidence="10" id="KW-1185">Reference proteome</keyword>
<dbReference type="GO" id="GO:0043527">
    <property type="term" value="C:tRNA methyltransferase complex"/>
    <property type="evidence" value="ECO:0007669"/>
    <property type="project" value="TreeGrafter"/>
</dbReference>
<comment type="similarity">
    <text evidence="6">Belongs to the WD repeat TRM82 family.</text>
</comment>
<dbReference type="SUPFAM" id="SSF50978">
    <property type="entry name" value="WD40 repeat-like"/>
    <property type="match status" value="1"/>
</dbReference>
<gene>
    <name evidence="9" type="ORF">EDB81DRAFT_876668</name>
</gene>
<dbReference type="InterPro" id="IPR036322">
    <property type="entry name" value="WD40_repeat_dom_sf"/>
</dbReference>
<dbReference type="InterPro" id="IPR015943">
    <property type="entry name" value="WD40/YVTN_repeat-like_dom_sf"/>
</dbReference>
<evidence type="ECO:0000256" key="1">
    <source>
        <dbReference type="ARBA" id="ARBA00004123"/>
    </source>
</evidence>
<name>A0A9P9JLL1_9HYPO</name>
<dbReference type="PANTHER" id="PTHR16288">
    <property type="entry name" value="WD40 REPEAT PROTEIN 4"/>
    <property type="match status" value="1"/>
</dbReference>
<organism evidence="9 10">
    <name type="scientific">Dactylonectria macrodidyma</name>
    <dbReference type="NCBI Taxonomy" id="307937"/>
    <lineage>
        <taxon>Eukaryota</taxon>
        <taxon>Fungi</taxon>
        <taxon>Dikarya</taxon>
        <taxon>Ascomycota</taxon>
        <taxon>Pezizomycotina</taxon>
        <taxon>Sordariomycetes</taxon>
        <taxon>Hypocreomycetidae</taxon>
        <taxon>Hypocreales</taxon>
        <taxon>Nectriaceae</taxon>
        <taxon>Dactylonectria</taxon>
    </lineage>
</organism>
<feature type="region of interest" description="Disordered" evidence="8">
    <location>
        <begin position="224"/>
        <end position="256"/>
    </location>
</feature>
<feature type="compositionally biased region" description="Basic residues" evidence="8">
    <location>
        <begin position="123"/>
        <end position="135"/>
    </location>
</feature>
<keyword evidence="2 6" id="KW-0853">WD repeat</keyword>
<feature type="compositionally biased region" description="Basic and acidic residues" evidence="8">
    <location>
        <begin position="136"/>
        <end position="147"/>
    </location>
</feature>
<dbReference type="PROSITE" id="PS50082">
    <property type="entry name" value="WD_REPEATS_2"/>
    <property type="match status" value="1"/>
</dbReference>
<evidence type="ECO:0000256" key="8">
    <source>
        <dbReference type="SAM" id="MobiDB-lite"/>
    </source>
</evidence>
<evidence type="ECO:0000256" key="5">
    <source>
        <dbReference type="ARBA" id="ARBA00023242"/>
    </source>
</evidence>
<comment type="function">
    <text evidence="6">Required for the formation of N(7)-methylguanine at position 46 (m7G46) in tRNA. In the complex, it is required to stabilize and induce conformational changes of the catalytic subunit.</text>
</comment>
<feature type="compositionally biased region" description="Basic and acidic residues" evidence="8">
    <location>
        <begin position="112"/>
        <end position="121"/>
    </location>
</feature>
<accession>A0A9P9JLL1</accession>
<evidence type="ECO:0008006" key="11">
    <source>
        <dbReference type="Google" id="ProtNLM"/>
    </source>
</evidence>
<dbReference type="HAMAP" id="MF_03056">
    <property type="entry name" value="TRM82"/>
    <property type="match status" value="1"/>
</dbReference>
<evidence type="ECO:0000313" key="9">
    <source>
        <dbReference type="EMBL" id="KAH7170646.1"/>
    </source>
</evidence>
<protein>
    <recommendedName>
        <fullName evidence="11">Transfer RNA methyltransferase 82</fullName>
    </recommendedName>
</protein>